<accession>A0A8E2EHF8</accession>
<name>A0A8E2EHF8_9PEZI</name>
<proteinExistence type="predicted"/>
<evidence type="ECO:0000313" key="3">
    <source>
        <dbReference type="Proteomes" id="UP000250266"/>
    </source>
</evidence>
<feature type="compositionally biased region" description="Basic and acidic residues" evidence="1">
    <location>
        <begin position="41"/>
        <end position="66"/>
    </location>
</feature>
<feature type="region of interest" description="Disordered" evidence="1">
    <location>
        <begin position="33"/>
        <end position="125"/>
    </location>
</feature>
<protein>
    <submittedName>
        <fullName evidence="2">Uncharacterized protein</fullName>
    </submittedName>
</protein>
<evidence type="ECO:0000313" key="2">
    <source>
        <dbReference type="EMBL" id="OCK84082.1"/>
    </source>
</evidence>
<reference evidence="2 3" key="1">
    <citation type="journal article" date="2016" name="Nat. Commun.">
        <title>Ectomycorrhizal ecology is imprinted in the genome of the dominant symbiotic fungus Cenococcum geophilum.</title>
        <authorList>
            <consortium name="DOE Joint Genome Institute"/>
            <person name="Peter M."/>
            <person name="Kohler A."/>
            <person name="Ohm R.A."/>
            <person name="Kuo A."/>
            <person name="Krutzmann J."/>
            <person name="Morin E."/>
            <person name="Arend M."/>
            <person name="Barry K.W."/>
            <person name="Binder M."/>
            <person name="Choi C."/>
            <person name="Clum A."/>
            <person name="Copeland A."/>
            <person name="Grisel N."/>
            <person name="Haridas S."/>
            <person name="Kipfer T."/>
            <person name="LaButti K."/>
            <person name="Lindquist E."/>
            <person name="Lipzen A."/>
            <person name="Maire R."/>
            <person name="Meier B."/>
            <person name="Mihaltcheva S."/>
            <person name="Molinier V."/>
            <person name="Murat C."/>
            <person name="Poggeler S."/>
            <person name="Quandt C.A."/>
            <person name="Sperisen C."/>
            <person name="Tritt A."/>
            <person name="Tisserant E."/>
            <person name="Crous P.W."/>
            <person name="Henrissat B."/>
            <person name="Nehls U."/>
            <person name="Egli S."/>
            <person name="Spatafora J.W."/>
            <person name="Grigoriev I.V."/>
            <person name="Martin F.M."/>
        </authorList>
    </citation>
    <scope>NUCLEOTIDE SEQUENCE [LARGE SCALE GENOMIC DNA]</scope>
    <source>
        <strain evidence="2 3">CBS 459.81</strain>
    </source>
</reference>
<organism evidence="2 3">
    <name type="scientific">Lepidopterella palustris CBS 459.81</name>
    <dbReference type="NCBI Taxonomy" id="1314670"/>
    <lineage>
        <taxon>Eukaryota</taxon>
        <taxon>Fungi</taxon>
        <taxon>Dikarya</taxon>
        <taxon>Ascomycota</taxon>
        <taxon>Pezizomycotina</taxon>
        <taxon>Dothideomycetes</taxon>
        <taxon>Pleosporomycetidae</taxon>
        <taxon>Mytilinidiales</taxon>
        <taxon>Argynnaceae</taxon>
        <taxon>Lepidopterella</taxon>
    </lineage>
</organism>
<dbReference type="AlphaFoldDB" id="A0A8E2EHF8"/>
<gene>
    <name evidence="2" type="ORF">K432DRAFT_147373</name>
</gene>
<dbReference type="EMBL" id="KV744845">
    <property type="protein sequence ID" value="OCK84082.1"/>
    <property type="molecule type" value="Genomic_DNA"/>
</dbReference>
<keyword evidence="3" id="KW-1185">Reference proteome</keyword>
<sequence length="159" mass="18314">MRAYSERRMIHARSTKFSETSKGIRLLNAHIALDPGLGTSDPKEKPARSFNHESRSRYLITRKDRPSTSAPSPPTLQPSRRARRQQFHTPEHLRHWHSSKLFPPNMHERPGNRIPRQDSQFHNPKAGPLPCPPTGFGRRGYGYGCIVWLRLSSTCTRRL</sequence>
<evidence type="ECO:0000256" key="1">
    <source>
        <dbReference type="SAM" id="MobiDB-lite"/>
    </source>
</evidence>
<dbReference type="Proteomes" id="UP000250266">
    <property type="component" value="Unassembled WGS sequence"/>
</dbReference>